<dbReference type="InterPro" id="IPR004682">
    <property type="entry name" value="TRAP_DctP"/>
</dbReference>
<dbReference type="NCBIfam" id="NF037995">
    <property type="entry name" value="TRAP_S1"/>
    <property type="match status" value="1"/>
</dbReference>
<dbReference type="Pfam" id="PF03480">
    <property type="entry name" value="DctP"/>
    <property type="match status" value="1"/>
</dbReference>
<dbReference type="FunFam" id="3.40.190.170:FF:000001">
    <property type="entry name" value="TRAP dicarboxylate transporter, DctP subunit"/>
    <property type="match status" value="1"/>
</dbReference>
<protein>
    <submittedName>
        <fullName evidence="5">TRAP transporter substrate-binding protein</fullName>
    </submittedName>
</protein>
<dbReference type="GO" id="GO:0015740">
    <property type="term" value="P:C4-dicarboxylate transport"/>
    <property type="evidence" value="ECO:0007669"/>
    <property type="project" value="TreeGrafter"/>
</dbReference>
<accession>A0A853GVQ1</accession>
<dbReference type="GO" id="GO:0030288">
    <property type="term" value="C:outer membrane-bounded periplasmic space"/>
    <property type="evidence" value="ECO:0007669"/>
    <property type="project" value="InterPro"/>
</dbReference>
<dbReference type="RefSeq" id="WP_130039741.1">
    <property type="nucleotide sequence ID" value="NZ_JACCEV010000002.1"/>
</dbReference>
<dbReference type="PIRSF" id="PIRSF006470">
    <property type="entry name" value="DctB"/>
    <property type="match status" value="1"/>
</dbReference>
<evidence type="ECO:0000256" key="4">
    <source>
        <dbReference type="SAM" id="SignalP"/>
    </source>
</evidence>
<reference evidence="5 6" key="1">
    <citation type="submission" date="2020-07" db="EMBL/GenBank/DDBJ databases">
        <title>Taxonomic revisions and descriptions of new bacterial species based on genomic comparisons in the high-G+C-content subgroup of the family Alcaligenaceae.</title>
        <authorList>
            <person name="Szabo A."/>
            <person name="Felfoldi T."/>
        </authorList>
    </citation>
    <scope>NUCLEOTIDE SEQUENCE [LARGE SCALE GENOMIC DNA]</scope>
    <source>
        <strain evidence="5 6">DSM 25667</strain>
    </source>
</reference>
<dbReference type="InterPro" id="IPR018389">
    <property type="entry name" value="DctP_fam"/>
</dbReference>
<evidence type="ECO:0000256" key="1">
    <source>
        <dbReference type="ARBA" id="ARBA00009023"/>
    </source>
</evidence>
<dbReference type="OrthoDB" id="9794826at2"/>
<dbReference type="Gene3D" id="3.40.190.170">
    <property type="entry name" value="Bacterial extracellular solute-binding protein, family 7"/>
    <property type="match status" value="1"/>
</dbReference>
<keyword evidence="3 4" id="KW-0732">Signal</keyword>
<dbReference type="NCBIfam" id="TIGR00787">
    <property type="entry name" value="dctP"/>
    <property type="match status" value="1"/>
</dbReference>
<gene>
    <name evidence="5" type="ORF">H0A62_11420</name>
</gene>
<evidence type="ECO:0000313" key="6">
    <source>
        <dbReference type="Proteomes" id="UP000554144"/>
    </source>
</evidence>
<keyword evidence="6" id="KW-1185">Reference proteome</keyword>
<evidence type="ECO:0000313" key="5">
    <source>
        <dbReference type="EMBL" id="NYT86217.1"/>
    </source>
</evidence>
<feature type="signal peptide" evidence="4">
    <location>
        <begin position="1"/>
        <end position="26"/>
    </location>
</feature>
<sequence length="335" mass="37224">MIKTPTRVLTAISACLAMTFAGSALAEDPIVIKFSHVVAESTPKGQGAVKFKEIAEKLLPGKVTVQVFPSSQLFGDAKEMEAVLLGDVQFIAPSLSKFDRYTKKVQLFDLPFLFDDMAAVDRFQHSDNGKALLDSMTNRGIKGLAYWHNGMKQLSTNKDKLTRPEDIKGLKFRIQNSDVLEAQFRQLGANPQKLSFSEVYQALQTGVVDGQENTWSNIYSQKFHEVQKTIANTNHGVIDYMVVTNAKWWDGLPDDVRKGLTQAMAEATTYANDMAAKLNERDRKRIEEAGAAKVQTLSKEDIAAWRTAMEPVWKKFEGDIGADLIKAALASNDQQ</sequence>
<comment type="similarity">
    <text evidence="1">Belongs to the bacterial solute-binding protein 7 family.</text>
</comment>
<dbReference type="GO" id="GO:0055085">
    <property type="term" value="P:transmembrane transport"/>
    <property type="evidence" value="ECO:0007669"/>
    <property type="project" value="InterPro"/>
</dbReference>
<dbReference type="InterPro" id="IPR038404">
    <property type="entry name" value="TRAP_DctP_sf"/>
</dbReference>
<dbReference type="Proteomes" id="UP000554144">
    <property type="component" value="Unassembled WGS sequence"/>
</dbReference>
<dbReference type="SUPFAM" id="SSF53850">
    <property type="entry name" value="Periplasmic binding protein-like II"/>
    <property type="match status" value="1"/>
</dbReference>
<dbReference type="EMBL" id="JACCEV010000002">
    <property type="protein sequence ID" value="NYT86217.1"/>
    <property type="molecule type" value="Genomic_DNA"/>
</dbReference>
<dbReference type="CDD" id="cd13674">
    <property type="entry name" value="PBP2_TRAP_SBP_like_1"/>
    <property type="match status" value="1"/>
</dbReference>
<evidence type="ECO:0000256" key="2">
    <source>
        <dbReference type="ARBA" id="ARBA00022448"/>
    </source>
</evidence>
<dbReference type="AlphaFoldDB" id="A0A853GVQ1"/>
<dbReference type="PANTHER" id="PTHR33376">
    <property type="match status" value="1"/>
</dbReference>
<organism evidence="5 6">
    <name type="scientific">Pollutimonas harenae</name>
    <dbReference type="NCBI Taxonomy" id="657015"/>
    <lineage>
        <taxon>Bacteria</taxon>
        <taxon>Pseudomonadati</taxon>
        <taxon>Pseudomonadota</taxon>
        <taxon>Betaproteobacteria</taxon>
        <taxon>Burkholderiales</taxon>
        <taxon>Alcaligenaceae</taxon>
        <taxon>Pollutimonas</taxon>
    </lineage>
</organism>
<proteinExistence type="inferred from homology"/>
<evidence type="ECO:0000256" key="3">
    <source>
        <dbReference type="ARBA" id="ARBA00022729"/>
    </source>
</evidence>
<keyword evidence="2" id="KW-0813">Transport</keyword>
<comment type="caution">
    <text evidence="5">The sequence shown here is derived from an EMBL/GenBank/DDBJ whole genome shotgun (WGS) entry which is preliminary data.</text>
</comment>
<feature type="chain" id="PRO_5032968084" evidence="4">
    <location>
        <begin position="27"/>
        <end position="335"/>
    </location>
</feature>
<dbReference type="PANTHER" id="PTHR33376:SF7">
    <property type="entry name" value="C4-DICARBOXYLATE-BINDING PROTEIN DCTB"/>
    <property type="match status" value="1"/>
</dbReference>
<name>A0A853GVQ1_9BURK</name>